<dbReference type="GO" id="GO:0046872">
    <property type="term" value="F:metal ion binding"/>
    <property type="evidence" value="ECO:0007669"/>
    <property type="project" value="UniProtKB-KW"/>
</dbReference>
<gene>
    <name evidence="15" type="ORF">IAA45_03390</name>
</gene>
<dbReference type="InterPro" id="IPR006555">
    <property type="entry name" value="ATP-dep_Helicase_C"/>
</dbReference>
<evidence type="ECO:0000256" key="5">
    <source>
        <dbReference type="ARBA" id="ARBA00022801"/>
    </source>
</evidence>
<dbReference type="InterPro" id="IPR006554">
    <property type="entry name" value="Helicase-like_DEXD_c2"/>
</dbReference>
<evidence type="ECO:0000256" key="9">
    <source>
        <dbReference type="ARBA" id="ARBA00023014"/>
    </source>
</evidence>
<keyword evidence="12" id="KW-0413">Isomerase</keyword>
<keyword evidence="1" id="KW-0004">4Fe-4S</keyword>
<keyword evidence="4" id="KW-0227">DNA damage</keyword>
<dbReference type="PANTHER" id="PTHR11472">
    <property type="entry name" value="DNA REPAIR DEAD HELICASE RAD3/XP-D SUBFAMILY MEMBER"/>
    <property type="match status" value="1"/>
</dbReference>
<keyword evidence="9" id="KW-0411">Iron-sulfur</keyword>
<evidence type="ECO:0000256" key="4">
    <source>
        <dbReference type="ARBA" id="ARBA00022763"/>
    </source>
</evidence>
<evidence type="ECO:0000256" key="8">
    <source>
        <dbReference type="ARBA" id="ARBA00023004"/>
    </source>
</evidence>
<keyword evidence="6 15" id="KW-0347">Helicase</keyword>
<keyword evidence="5" id="KW-0378">Hydrolase</keyword>
<dbReference type="GO" id="GO:0006281">
    <property type="term" value="P:DNA repair"/>
    <property type="evidence" value="ECO:0007669"/>
    <property type="project" value="UniProtKB-KW"/>
</dbReference>
<keyword evidence="3" id="KW-0547">Nucleotide-binding</keyword>
<dbReference type="SUPFAM" id="SSF52540">
    <property type="entry name" value="P-loop containing nucleoside triphosphate hydrolases"/>
    <property type="match status" value="2"/>
</dbReference>
<dbReference type="InterPro" id="IPR045028">
    <property type="entry name" value="DinG/Rad3-like"/>
</dbReference>
<organism evidence="15 16">
    <name type="scientific">Candidatus Blautia gallistercoris</name>
    <dbReference type="NCBI Taxonomy" id="2838490"/>
    <lineage>
        <taxon>Bacteria</taxon>
        <taxon>Bacillati</taxon>
        <taxon>Bacillota</taxon>
        <taxon>Clostridia</taxon>
        <taxon>Lachnospirales</taxon>
        <taxon>Lachnospiraceae</taxon>
        <taxon>Blautia</taxon>
    </lineage>
</organism>
<keyword evidence="2" id="KW-0479">Metal-binding</keyword>
<dbReference type="Pfam" id="PF13307">
    <property type="entry name" value="Helicase_C_2"/>
    <property type="match status" value="1"/>
</dbReference>
<proteinExistence type="inferred from homology"/>
<dbReference type="InterPro" id="IPR042493">
    <property type="entry name" value="XPD_DNA_FeS"/>
</dbReference>
<reference evidence="15" key="1">
    <citation type="journal article" date="2021" name="PeerJ">
        <title>Extensive microbial diversity within the chicken gut microbiome revealed by metagenomics and culture.</title>
        <authorList>
            <person name="Gilroy R."/>
            <person name="Ravi A."/>
            <person name="Getino M."/>
            <person name="Pursley I."/>
            <person name="Horton D.L."/>
            <person name="Alikhan N.F."/>
            <person name="Baker D."/>
            <person name="Gharbi K."/>
            <person name="Hall N."/>
            <person name="Watson M."/>
            <person name="Adriaenssens E.M."/>
            <person name="Foster-Nyarko E."/>
            <person name="Jarju S."/>
            <person name="Secka A."/>
            <person name="Antonio M."/>
            <person name="Oren A."/>
            <person name="Chaudhuri R.R."/>
            <person name="La Ragione R."/>
            <person name="Hildebrand F."/>
            <person name="Pallen M.J."/>
        </authorList>
    </citation>
    <scope>NUCLEOTIDE SEQUENCE</scope>
    <source>
        <strain evidence="15">ChiSjej1B19-8411</strain>
    </source>
</reference>
<evidence type="ECO:0000256" key="12">
    <source>
        <dbReference type="ARBA" id="ARBA00023235"/>
    </source>
</evidence>
<evidence type="ECO:0000256" key="3">
    <source>
        <dbReference type="ARBA" id="ARBA00022741"/>
    </source>
</evidence>
<comment type="similarity">
    <text evidence="13">Belongs to the helicase family. DinG subfamily.</text>
</comment>
<evidence type="ECO:0000259" key="14">
    <source>
        <dbReference type="PROSITE" id="PS51193"/>
    </source>
</evidence>
<protein>
    <submittedName>
        <fullName evidence="15">ATP-dependent DNA helicase</fullName>
    </submittedName>
</protein>
<dbReference type="Gene3D" id="1.10.30.20">
    <property type="entry name" value="Bacterial XPD DNA helicase, FeS cluster domain"/>
    <property type="match status" value="1"/>
</dbReference>
<dbReference type="SMART" id="SM00488">
    <property type="entry name" value="DEXDc2"/>
    <property type="match status" value="1"/>
</dbReference>
<evidence type="ECO:0000313" key="15">
    <source>
        <dbReference type="EMBL" id="HIX58742.1"/>
    </source>
</evidence>
<evidence type="ECO:0000256" key="1">
    <source>
        <dbReference type="ARBA" id="ARBA00022485"/>
    </source>
</evidence>
<reference evidence="15" key="2">
    <citation type="submission" date="2021-04" db="EMBL/GenBank/DDBJ databases">
        <authorList>
            <person name="Gilroy R."/>
        </authorList>
    </citation>
    <scope>NUCLEOTIDE SEQUENCE</scope>
    <source>
        <strain evidence="15">ChiSjej1B19-8411</strain>
    </source>
</reference>
<dbReference type="InterPro" id="IPR011604">
    <property type="entry name" value="PDDEXK-like_dom_sf"/>
</dbReference>
<keyword evidence="11" id="KW-0234">DNA repair</keyword>
<dbReference type="InterPro" id="IPR011545">
    <property type="entry name" value="DEAD/DEAH_box_helicase_dom"/>
</dbReference>
<dbReference type="InterPro" id="IPR010614">
    <property type="entry name" value="RAD3-like_helicase_DEAD"/>
</dbReference>
<dbReference type="Proteomes" id="UP000886817">
    <property type="component" value="Unassembled WGS sequence"/>
</dbReference>
<evidence type="ECO:0000256" key="6">
    <source>
        <dbReference type="ARBA" id="ARBA00022806"/>
    </source>
</evidence>
<dbReference type="SMART" id="SM00491">
    <property type="entry name" value="HELICc2"/>
    <property type="match status" value="1"/>
</dbReference>
<dbReference type="PROSITE" id="PS51193">
    <property type="entry name" value="HELICASE_ATP_BIND_2"/>
    <property type="match status" value="1"/>
</dbReference>
<keyword evidence="10" id="KW-0238">DNA-binding</keyword>
<dbReference type="PANTHER" id="PTHR11472:SF34">
    <property type="entry name" value="REGULATOR OF TELOMERE ELONGATION HELICASE 1"/>
    <property type="match status" value="1"/>
</dbReference>
<dbReference type="Gene3D" id="1.10.275.40">
    <property type="match status" value="1"/>
</dbReference>
<evidence type="ECO:0000256" key="10">
    <source>
        <dbReference type="ARBA" id="ARBA00023125"/>
    </source>
</evidence>
<dbReference type="AlphaFoldDB" id="A0A9D1WIF5"/>
<dbReference type="GO" id="GO:0016818">
    <property type="term" value="F:hydrolase activity, acting on acid anhydrides, in phosphorus-containing anhydrides"/>
    <property type="evidence" value="ECO:0007669"/>
    <property type="project" value="InterPro"/>
</dbReference>
<dbReference type="GO" id="GO:0051539">
    <property type="term" value="F:4 iron, 4 sulfur cluster binding"/>
    <property type="evidence" value="ECO:0007669"/>
    <property type="project" value="UniProtKB-KW"/>
</dbReference>
<feature type="domain" description="Helicase ATP-binding" evidence="14">
    <location>
        <begin position="185"/>
        <end position="446"/>
    </location>
</feature>
<dbReference type="GO" id="GO:0005524">
    <property type="term" value="F:ATP binding"/>
    <property type="evidence" value="ECO:0007669"/>
    <property type="project" value="UniProtKB-KW"/>
</dbReference>
<dbReference type="Pfam" id="PF06733">
    <property type="entry name" value="DEAD_2"/>
    <property type="match status" value="1"/>
</dbReference>
<dbReference type="GO" id="GO:0003678">
    <property type="term" value="F:DNA helicase activity"/>
    <property type="evidence" value="ECO:0007669"/>
    <property type="project" value="InterPro"/>
</dbReference>
<keyword evidence="7" id="KW-0067">ATP-binding</keyword>
<dbReference type="InterPro" id="IPR027417">
    <property type="entry name" value="P-loop_NTPase"/>
</dbReference>
<dbReference type="EMBL" id="DXEX01000077">
    <property type="protein sequence ID" value="HIX58742.1"/>
    <property type="molecule type" value="Genomic_DNA"/>
</dbReference>
<comment type="caution">
    <text evidence="15">The sequence shown here is derived from an EMBL/GenBank/DDBJ whole genome shotgun (WGS) entry which is preliminary data.</text>
</comment>
<evidence type="ECO:0000313" key="16">
    <source>
        <dbReference type="Proteomes" id="UP000886817"/>
    </source>
</evidence>
<dbReference type="GO" id="GO:0003677">
    <property type="term" value="F:DNA binding"/>
    <property type="evidence" value="ECO:0007669"/>
    <property type="project" value="UniProtKB-KW"/>
</dbReference>
<evidence type="ECO:0000256" key="13">
    <source>
        <dbReference type="ARBA" id="ARBA00038058"/>
    </source>
</evidence>
<evidence type="ECO:0000256" key="2">
    <source>
        <dbReference type="ARBA" id="ARBA00022723"/>
    </source>
</evidence>
<dbReference type="Gene3D" id="3.90.320.10">
    <property type="match status" value="1"/>
</dbReference>
<dbReference type="Gene3D" id="3.40.50.300">
    <property type="entry name" value="P-loop containing nucleotide triphosphate hydrolases"/>
    <property type="match status" value="2"/>
</dbReference>
<dbReference type="InterPro" id="IPR014013">
    <property type="entry name" value="Helic_SF1/SF2_ATP-bd_DinG/Rad3"/>
</dbReference>
<evidence type="ECO:0000256" key="7">
    <source>
        <dbReference type="ARBA" id="ARBA00022840"/>
    </source>
</evidence>
<sequence length="787" mass="91983">MEENSKSRIRISVRRLVEFLLRSGDLDNRSTGGDKEAMHKGSRLHRKIQKRMGSLYQPEVALKDTVEYENFQITVEGRADGIFLEDDIWTIDEIKGVYRKLQGMEEPEGVHLAQAKCYAYMYARDKGLPQIQVQMTYCHLETEEIRRFTEEYTWEELKEWYEDLMKEFYRWADFQWKWRQKRNASMEGLEFPFPYRPGQREIVAGVYGTIAREKQLFVQAPTGVGKTMSALFPAVRAMGEGLGEKVFYLTAKTITRTVAQEAIHILREKGLACKSITITAREKICPMEEVSCNPQSCPYARGHFDRINEAVFAILTSRDTYDRETILAHSEQWQVCPFELCLDIAVWTDCVICDYNYVFDPNVYLKRFFGESKKGAYIFLIDEAHNLVDRGREMYSAALYKEEILQWKREVRESSPKMAKLLEKVNRCLLEYKRECENCQVLENIGTLPIHLMNLMEEMETFLEEHPAGEVREQILEAFFTVRNFMNIYDLVDENYEIYTEMEEDGRFKLKLFCVNPAGNLQNCLDRGSSAVFFSATLLPLAYYRSLFSTAEDDYAICAASPFDPGKRLLLLARDVSSRYTRRGYEEYRKIAEYIYQTAMAKKGNYMVFFPSHRLLQDVYQIFREEFGQEDLECVVQQPSMKEEEREEFLAGFHRAGRHLIGFCVMGGIFSEGIDLMGESLIGAVIVGTGLPQVSNEREILKKYYEKKENRGFDYAYRFPGMNKVLQAAGRVIRTDADEGVILLLDERFGQREYQQLFPGDWRNWESCTRNTVQEKLKTFWKERENT</sequence>
<evidence type="ECO:0000256" key="11">
    <source>
        <dbReference type="ARBA" id="ARBA00023204"/>
    </source>
</evidence>
<name>A0A9D1WIF5_9FIRM</name>
<keyword evidence="8" id="KW-0408">Iron</keyword>
<dbReference type="Pfam" id="PF00270">
    <property type="entry name" value="DEAD"/>
    <property type="match status" value="1"/>
</dbReference>
<accession>A0A9D1WIF5</accession>